<evidence type="ECO:0000313" key="2">
    <source>
        <dbReference type="Proteomes" id="UP000070184"/>
    </source>
</evidence>
<proteinExistence type="predicted"/>
<dbReference type="EMBL" id="LHXK01000020">
    <property type="protein sequence ID" value="KXA89847.1"/>
    <property type="molecule type" value="Genomic_DNA"/>
</dbReference>
<organism evidence="1 2">
    <name type="scientific">candidate division MSBL1 archaeon SCGC-AAA259B11</name>
    <dbReference type="NCBI Taxonomy" id="1698260"/>
    <lineage>
        <taxon>Archaea</taxon>
        <taxon>Methanobacteriati</taxon>
        <taxon>Methanobacteriota</taxon>
        <taxon>candidate division MSBL1</taxon>
    </lineage>
</organism>
<keyword evidence="2" id="KW-1185">Reference proteome</keyword>
<reference evidence="1 2" key="1">
    <citation type="journal article" date="2016" name="Sci. Rep.">
        <title>Metabolic traits of an uncultured archaeal lineage -MSBL1- from brine pools of the Red Sea.</title>
        <authorList>
            <person name="Mwirichia R."/>
            <person name="Alam I."/>
            <person name="Rashid M."/>
            <person name="Vinu M."/>
            <person name="Ba-Alawi W."/>
            <person name="Anthony Kamau A."/>
            <person name="Kamanda Ngugi D."/>
            <person name="Goker M."/>
            <person name="Klenk H.P."/>
            <person name="Bajic V."/>
            <person name="Stingl U."/>
        </authorList>
    </citation>
    <scope>NUCLEOTIDE SEQUENCE [LARGE SCALE GENOMIC DNA]</scope>
    <source>
        <strain evidence="1">SCGC-AAA259B11</strain>
    </source>
</reference>
<accession>A0A133U6P2</accession>
<protein>
    <submittedName>
        <fullName evidence="1">Uncharacterized protein</fullName>
    </submittedName>
</protein>
<gene>
    <name evidence="1" type="ORF">AKJ61_01965</name>
</gene>
<dbReference type="Proteomes" id="UP000070184">
    <property type="component" value="Unassembled WGS sequence"/>
</dbReference>
<comment type="caution">
    <text evidence="1">The sequence shown here is derived from an EMBL/GenBank/DDBJ whole genome shotgun (WGS) entry which is preliminary data.</text>
</comment>
<evidence type="ECO:0000313" key="1">
    <source>
        <dbReference type="EMBL" id="KXA89847.1"/>
    </source>
</evidence>
<dbReference type="AlphaFoldDB" id="A0A133U6P2"/>
<name>A0A133U6P2_9EURY</name>
<sequence length="90" mass="10735">MRKILLLWDIKSKGSKATLFYRELRGYDYKTKSGKCHTNGILDELPEDVWDFVSRSALLVDKKYSHKVEKVFKKYDSNLKWKKFVVTDEE</sequence>